<dbReference type="EMBL" id="UZAN01049611">
    <property type="protein sequence ID" value="VDP87563.1"/>
    <property type="molecule type" value="Genomic_DNA"/>
</dbReference>
<keyword evidence="5" id="KW-0645">Protease</keyword>
<dbReference type="InterPro" id="IPR006640">
    <property type="entry name" value="SprT-like_domain"/>
</dbReference>
<evidence type="ECO:0000256" key="7">
    <source>
        <dbReference type="ARBA" id="ARBA00022763"/>
    </source>
</evidence>
<evidence type="ECO:0000256" key="8">
    <source>
        <dbReference type="ARBA" id="ARBA00022771"/>
    </source>
</evidence>
<keyword evidence="11" id="KW-0482">Metalloprotease</keyword>
<feature type="region of interest" description="Disordered" evidence="16">
    <location>
        <begin position="220"/>
        <end position="241"/>
    </location>
</feature>
<feature type="region of interest" description="Disordered" evidence="16">
    <location>
        <begin position="274"/>
        <end position="303"/>
    </location>
</feature>
<keyword evidence="4" id="KW-0158">Chromosome</keyword>
<dbReference type="GO" id="GO:0008270">
    <property type="term" value="F:zinc ion binding"/>
    <property type="evidence" value="ECO:0007669"/>
    <property type="project" value="UniProtKB-KW"/>
</dbReference>
<evidence type="ECO:0000256" key="13">
    <source>
        <dbReference type="ARBA" id="ARBA00023242"/>
    </source>
</evidence>
<dbReference type="Pfam" id="PF10263">
    <property type="entry name" value="SprT-like"/>
    <property type="match status" value="1"/>
</dbReference>
<evidence type="ECO:0000256" key="5">
    <source>
        <dbReference type="ARBA" id="ARBA00022670"/>
    </source>
</evidence>
<evidence type="ECO:0000256" key="15">
    <source>
        <dbReference type="PROSITE-ProRule" id="PRU01256"/>
    </source>
</evidence>
<comment type="subcellular location">
    <subcellularLocation>
        <location evidence="2">Chromosome</location>
    </subcellularLocation>
    <subcellularLocation>
        <location evidence="1">Nucleus</location>
    </subcellularLocation>
</comment>
<dbReference type="PANTHER" id="PTHR21220">
    <property type="entry name" value="DNA-DEPENDENT METALLOPROTEASE SPRTN"/>
    <property type="match status" value="1"/>
</dbReference>
<keyword evidence="6" id="KW-0479">Metal-binding</keyword>
<keyword evidence="10" id="KW-0862">Zinc</keyword>
<keyword evidence="19" id="KW-1185">Reference proteome</keyword>
<evidence type="ECO:0000256" key="4">
    <source>
        <dbReference type="ARBA" id="ARBA00022454"/>
    </source>
</evidence>
<dbReference type="OrthoDB" id="5236983at2759"/>
<dbReference type="AlphaFoldDB" id="A0A183AUW8"/>
<dbReference type="InterPro" id="IPR006642">
    <property type="entry name" value="Rad18_UBZ4"/>
</dbReference>
<evidence type="ECO:0000313" key="18">
    <source>
        <dbReference type="EMBL" id="VDP87563.1"/>
    </source>
</evidence>
<protein>
    <recommendedName>
        <fullName evidence="14">Protein with SprT-like domain at the N terminus</fullName>
    </recommendedName>
</protein>
<dbReference type="GO" id="GO:0006281">
    <property type="term" value="P:DNA repair"/>
    <property type="evidence" value="ECO:0007669"/>
    <property type="project" value="UniProtKB-KW"/>
</dbReference>
<organism evidence="20">
    <name type="scientific">Echinostoma caproni</name>
    <dbReference type="NCBI Taxonomy" id="27848"/>
    <lineage>
        <taxon>Eukaryota</taxon>
        <taxon>Metazoa</taxon>
        <taxon>Spiralia</taxon>
        <taxon>Lophotrochozoa</taxon>
        <taxon>Platyhelminthes</taxon>
        <taxon>Trematoda</taxon>
        <taxon>Digenea</taxon>
        <taxon>Plagiorchiida</taxon>
        <taxon>Echinostomata</taxon>
        <taxon>Echinostomatoidea</taxon>
        <taxon>Echinostomatidae</taxon>
        <taxon>Echinostoma</taxon>
    </lineage>
</organism>
<evidence type="ECO:0000256" key="9">
    <source>
        <dbReference type="ARBA" id="ARBA00022801"/>
    </source>
</evidence>
<dbReference type="Proteomes" id="UP000272942">
    <property type="component" value="Unassembled WGS sequence"/>
</dbReference>
<dbReference type="SMART" id="SM00731">
    <property type="entry name" value="SprT"/>
    <property type="match status" value="1"/>
</dbReference>
<dbReference type="InterPro" id="IPR055220">
    <property type="entry name" value="SPRTN_ZBD"/>
</dbReference>
<dbReference type="GO" id="GO:0003697">
    <property type="term" value="F:single-stranded DNA binding"/>
    <property type="evidence" value="ECO:0007669"/>
    <property type="project" value="InterPro"/>
</dbReference>
<feature type="compositionally biased region" description="Polar residues" evidence="16">
    <location>
        <begin position="287"/>
        <end position="296"/>
    </location>
</feature>
<evidence type="ECO:0000256" key="16">
    <source>
        <dbReference type="SAM" id="MobiDB-lite"/>
    </source>
</evidence>
<keyword evidence="12 15" id="KW-0234">DNA repair</keyword>
<dbReference type="GO" id="GO:0031593">
    <property type="term" value="F:polyubiquitin modification-dependent protein binding"/>
    <property type="evidence" value="ECO:0007669"/>
    <property type="project" value="TreeGrafter"/>
</dbReference>
<proteinExistence type="inferred from homology"/>
<evidence type="ECO:0000313" key="20">
    <source>
        <dbReference type="WBParaSite" id="ECPE_0001078601-mRNA-1"/>
    </source>
</evidence>
<comment type="similarity">
    <text evidence="3">Belongs to the Spartan family.</text>
</comment>
<evidence type="ECO:0000256" key="3">
    <source>
        <dbReference type="ARBA" id="ARBA00010724"/>
    </source>
</evidence>
<evidence type="ECO:0000313" key="19">
    <source>
        <dbReference type="Proteomes" id="UP000272942"/>
    </source>
</evidence>
<sequence length="391" mass="44248">MWSEDEISRILEIFPDALDSDVLIPRPTERPSLIHKKAKQSGLNSDEQEINERRQKTVASLVDPIWETLDPTPDIRALFMQFDQTYFDGKLTAVEIRWSPRMTLCAGLCCYEGRGGLCSIRLSEPLLKLRPRSDLIETLLHEMIHAFLFVTEKDRVFHTFHREVENYQKHWWRCTGVCRQRPPFFGYVKRAMNRAPGPNDTWWGQHQALCQGHFVKIKEPEKVKRSGSGGKKSSSSKSSTLSAICRKKRILESSGEKPASDIRSFLHTSTAIASTSVSHDNPKAESVNRSPSQSDLQPVPTQPEHCWPESGHVLGGVCKPNESRLLMLDSKTELAKRPLAKVVDPSAYVDLSPSPEMEHESVYNPNLTTCPVCSVLIPLSQINRHLDICLL</sequence>
<keyword evidence="7 15" id="KW-0227">DNA damage</keyword>
<keyword evidence="13" id="KW-0539">Nucleus</keyword>
<gene>
    <name evidence="18" type="ORF">ECPE_LOCUS10753</name>
</gene>
<dbReference type="InterPro" id="IPR044245">
    <property type="entry name" value="Spartan"/>
</dbReference>
<feature type="domain" description="UBZ4-type" evidence="17">
    <location>
        <begin position="367"/>
        <end position="391"/>
    </location>
</feature>
<accession>A0A183AUW8</accession>
<dbReference type="GO" id="GO:0004222">
    <property type="term" value="F:metalloendopeptidase activity"/>
    <property type="evidence" value="ECO:0007669"/>
    <property type="project" value="InterPro"/>
</dbReference>
<dbReference type="GO" id="GO:0005694">
    <property type="term" value="C:chromosome"/>
    <property type="evidence" value="ECO:0007669"/>
    <property type="project" value="UniProtKB-SubCell"/>
</dbReference>
<dbReference type="GO" id="GO:0006508">
    <property type="term" value="P:proteolysis"/>
    <property type="evidence" value="ECO:0007669"/>
    <property type="project" value="UniProtKB-KW"/>
</dbReference>
<evidence type="ECO:0000259" key="17">
    <source>
        <dbReference type="PROSITE" id="PS51908"/>
    </source>
</evidence>
<dbReference type="SMART" id="SM00734">
    <property type="entry name" value="ZnF_Rad18"/>
    <property type="match status" value="1"/>
</dbReference>
<dbReference type="GO" id="GO:0005634">
    <property type="term" value="C:nucleus"/>
    <property type="evidence" value="ECO:0007669"/>
    <property type="project" value="UniProtKB-SubCell"/>
</dbReference>
<keyword evidence="8 15" id="KW-0863">Zinc-finger</keyword>
<evidence type="ECO:0000256" key="1">
    <source>
        <dbReference type="ARBA" id="ARBA00004123"/>
    </source>
</evidence>
<reference evidence="20" key="1">
    <citation type="submission" date="2016-06" db="UniProtKB">
        <authorList>
            <consortium name="WormBaseParasite"/>
        </authorList>
    </citation>
    <scope>IDENTIFICATION</scope>
</reference>
<dbReference type="WBParaSite" id="ECPE_0001078601-mRNA-1">
    <property type="protein sequence ID" value="ECPE_0001078601-mRNA-1"/>
    <property type="gene ID" value="ECPE_0001078601"/>
</dbReference>
<dbReference type="PANTHER" id="PTHR21220:SF0">
    <property type="entry name" value="DNA-DEPENDENT METALLOPROTEASE SPRTN"/>
    <property type="match status" value="1"/>
</dbReference>
<name>A0A183AUW8_9TREM</name>
<evidence type="ECO:0000256" key="14">
    <source>
        <dbReference type="ARBA" id="ARBA00030396"/>
    </source>
</evidence>
<evidence type="ECO:0000256" key="12">
    <source>
        <dbReference type="ARBA" id="ARBA00023204"/>
    </source>
</evidence>
<evidence type="ECO:0000256" key="10">
    <source>
        <dbReference type="ARBA" id="ARBA00022833"/>
    </source>
</evidence>
<evidence type="ECO:0000256" key="11">
    <source>
        <dbReference type="ARBA" id="ARBA00023049"/>
    </source>
</evidence>
<evidence type="ECO:0000256" key="6">
    <source>
        <dbReference type="ARBA" id="ARBA00022723"/>
    </source>
</evidence>
<reference evidence="18 19" key="2">
    <citation type="submission" date="2018-11" db="EMBL/GenBank/DDBJ databases">
        <authorList>
            <consortium name="Pathogen Informatics"/>
        </authorList>
    </citation>
    <scope>NUCLEOTIDE SEQUENCE [LARGE SCALE GENOMIC DNA]</scope>
    <source>
        <strain evidence="18 19">Egypt</strain>
    </source>
</reference>
<dbReference type="Gene3D" id="3.30.160.60">
    <property type="entry name" value="Classic Zinc Finger"/>
    <property type="match status" value="1"/>
</dbReference>
<dbReference type="PROSITE" id="PS51908">
    <property type="entry name" value="ZF_UBZ4"/>
    <property type="match status" value="1"/>
</dbReference>
<keyword evidence="9" id="KW-0378">Hydrolase</keyword>
<dbReference type="Pfam" id="PF22934">
    <property type="entry name" value="SPRTN_ZBD"/>
    <property type="match status" value="1"/>
</dbReference>
<evidence type="ECO:0000256" key="2">
    <source>
        <dbReference type="ARBA" id="ARBA00004286"/>
    </source>
</evidence>